<reference evidence="1 2" key="1">
    <citation type="journal article" date="2022" name="Int. J. Syst. Evol. Microbiol.">
        <title>Miniphocaeibacter halophilus sp. nov., an ammonium-tolerant acetate-producing bacterium isolated from a biogas system.</title>
        <authorList>
            <person name="Schnurer A."/>
            <person name="Singh A."/>
            <person name="Bi S."/>
            <person name="Qiao W."/>
            <person name="Westerholm M."/>
        </authorList>
    </citation>
    <scope>NUCLEOTIDE SEQUENCE [LARGE SCALE GENOMIC DNA]</scope>
    <source>
        <strain evidence="1 2">AMB_01</strain>
    </source>
</reference>
<proteinExistence type="predicted"/>
<sequence length="227" mass="25930">MNKKKIFGLIIIIIGIIFIFITPIMKFFINNKVDNTLNDFEELKVEEIENNNEEKADFDFENISEISPSKVLLNPGEINKNLIVGQIVIPSLDLNLTIFKGLSENELFAGVGTMKNNQIMGKGNYAIAGHYAENNTLFGDLTSIKIGDIVKITDKNNIYEYEIYDTKVVDPNQIDLIEDTESEKRGNPIISLMNCYYEGKKFTGNRFFAFGDLVSVKEYREEEMIRK</sequence>
<gene>
    <name evidence="1" type="ORF">JFY71_02395</name>
</gene>
<dbReference type="EMBL" id="CP066744">
    <property type="protein sequence ID" value="QQK08409.1"/>
    <property type="molecule type" value="Genomic_DNA"/>
</dbReference>
<protein>
    <submittedName>
        <fullName evidence="1">Class A sortase</fullName>
    </submittedName>
</protein>
<organism evidence="1 2">
    <name type="scientific">Miniphocaeibacter halophilus</name>
    <dbReference type="NCBI Taxonomy" id="2931922"/>
    <lineage>
        <taxon>Bacteria</taxon>
        <taxon>Bacillati</taxon>
        <taxon>Bacillota</taxon>
        <taxon>Tissierellia</taxon>
        <taxon>Tissierellales</taxon>
        <taxon>Peptoniphilaceae</taxon>
        <taxon>Miniphocaeibacter</taxon>
    </lineage>
</organism>
<accession>A0AC61MS14</accession>
<keyword evidence="2" id="KW-1185">Reference proteome</keyword>
<dbReference type="Proteomes" id="UP000595814">
    <property type="component" value="Chromosome"/>
</dbReference>
<evidence type="ECO:0000313" key="1">
    <source>
        <dbReference type="EMBL" id="QQK08409.1"/>
    </source>
</evidence>
<evidence type="ECO:0000313" key="2">
    <source>
        <dbReference type="Proteomes" id="UP000595814"/>
    </source>
</evidence>
<name>A0AC61MS14_9FIRM</name>